<dbReference type="InterPro" id="IPR001841">
    <property type="entry name" value="Znf_RING"/>
</dbReference>
<dbReference type="SUPFAM" id="SSF57850">
    <property type="entry name" value="RING/U-box"/>
    <property type="match status" value="1"/>
</dbReference>
<evidence type="ECO:0000256" key="2">
    <source>
        <dbReference type="ARBA" id="ARBA00022833"/>
    </source>
</evidence>
<sequence>MSQLRGKCVICTSILTSDDIAALRCGHTFHFPCISEWIKRSDTCPICREWTAQCLMVKHLYFDCADDPNASQVEVPSAVQVESLSMALAQEKNKHAQAAEEVTRLKSLVDKLKVELAAAKKSYENKIQILEAWLNLQKCHKQTQDRLRACESQLDEARKTEQKLKDELKVERESVRALKKEEHELKNKVAILEKELRGVRGTAIIGSTPSNPKPRSLALDQRPSPQNIRYHLRSRCG</sequence>
<keyword evidence="1 3" id="KW-0479">Metal-binding</keyword>
<evidence type="ECO:0000313" key="7">
    <source>
        <dbReference type="Proteomes" id="UP001331761"/>
    </source>
</evidence>
<dbReference type="EMBL" id="WIXE01001857">
    <property type="protein sequence ID" value="KAK5985337.1"/>
    <property type="molecule type" value="Genomic_DNA"/>
</dbReference>
<keyword evidence="2" id="KW-0862">Zinc</keyword>
<dbReference type="InterPro" id="IPR052639">
    <property type="entry name" value="TRAIP_ubiq-protein_ligase"/>
</dbReference>
<dbReference type="GO" id="GO:0008270">
    <property type="term" value="F:zinc ion binding"/>
    <property type="evidence" value="ECO:0007669"/>
    <property type="project" value="UniProtKB-KW"/>
</dbReference>
<feature type="coiled-coil region" evidence="4">
    <location>
        <begin position="81"/>
        <end position="195"/>
    </location>
</feature>
<evidence type="ECO:0000256" key="4">
    <source>
        <dbReference type="SAM" id="Coils"/>
    </source>
</evidence>
<dbReference type="GO" id="GO:0090734">
    <property type="term" value="C:site of DNA damage"/>
    <property type="evidence" value="ECO:0007669"/>
    <property type="project" value="TreeGrafter"/>
</dbReference>
<keyword evidence="7" id="KW-1185">Reference proteome</keyword>
<dbReference type="AlphaFoldDB" id="A0AAN8IXQ7"/>
<accession>A0AAN8IXQ7</accession>
<keyword evidence="4" id="KW-0175">Coiled coil</keyword>
<proteinExistence type="predicted"/>
<dbReference type="PROSITE" id="PS50089">
    <property type="entry name" value="ZF_RING_2"/>
    <property type="match status" value="1"/>
</dbReference>
<dbReference type="SMART" id="SM00184">
    <property type="entry name" value="RING"/>
    <property type="match status" value="1"/>
</dbReference>
<dbReference type="Pfam" id="PF13639">
    <property type="entry name" value="zf-RING_2"/>
    <property type="match status" value="1"/>
</dbReference>
<dbReference type="PANTHER" id="PTHR46569:SF1">
    <property type="entry name" value="E3 UBIQUITIN-PROTEIN LIGASE RFWD3-RELATED"/>
    <property type="match status" value="1"/>
</dbReference>
<dbReference type="Proteomes" id="UP001331761">
    <property type="component" value="Unassembled WGS sequence"/>
</dbReference>
<dbReference type="GO" id="GO:0016567">
    <property type="term" value="P:protein ubiquitination"/>
    <property type="evidence" value="ECO:0007669"/>
    <property type="project" value="TreeGrafter"/>
</dbReference>
<dbReference type="PANTHER" id="PTHR46569">
    <property type="entry name" value="E3 UBIQUITIN-PROTEIN LIGASE TRAIP"/>
    <property type="match status" value="1"/>
</dbReference>
<keyword evidence="1 3" id="KW-0863">Zinc-finger</keyword>
<reference evidence="6 7" key="1">
    <citation type="submission" date="2019-10" db="EMBL/GenBank/DDBJ databases">
        <title>Assembly and Annotation for the nematode Trichostrongylus colubriformis.</title>
        <authorList>
            <person name="Martin J."/>
        </authorList>
    </citation>
    <scope>NUCLEOTIDE SEQUENCE [LARGE SCALE GENOMIC DNA]</scope>
    <source>
        <strain evidence="6">G859</strain>
        <tissue evidence="6">Whole worm</tissue>
    </source>
</reference>
<feature type="domain" description="RING-type" evidence="5">
    <location>
        <begin position="8"/>
        <end position="48"/>
    </location>
</feature>
<comment type="caution">
    <text evidence="6">The sequence shown here is derived from an EMBL/GenBank/DDBJ whole genome shotgun (WGS) entry which is preliminary data.</text>
</comment>
<evidence type="ECO:0000256" key="1">
    <source>
        <dbReference type="ARBA" id="ARBA00022771"/>
    </source>
</evidence>
<evidence type="ECO:0000259" key="5">
    <source>
        <dbReference type="PROSITE" id="PS50089"/>
    </source>
</evidence>
<dbReference type="GO" id="GO:0061630">
    <property type="term" value="F:ubiquitin protein ligase activity"/>
    <property type="evidence" value="ECO:0007669"/>
    <property type="project" value="TreeGrafter"/>
</dbReference>
<evidence type="ECO:0000313" key="6">
    <source>
        <dbReference type="EMBL" id="KAK5985337.1"/>
    </source>
</evidence>
<evidence type="ECO:0000256" key="3">
    <source>
        <dbReference type="PROSITE-ProRule" id="PRU00175"/>
    </source>
</evidence>
<dbReference type="InterPro" id="IPR013083">
    <property type="entry name" value="Znf_RING/FYVE/PHD"/>
</dbReference>
<dbReference type="Gene3D" id="3.30.40.10">
    <property type="entry name" value="Zinc/RING finger domain, C3HC4 (zinc finger)"/>
    <property type="match status" value="1"/>
</dbReference>
<organism evidence="6 7">
    <name type="scientific">Trichostrongylus colubriformis</name>
    <name type="common">Black scour worm</name>
    <dbReference type="NCBI Taxonomy" id="6319"/>
    <lineage>
        <taxon>Eukaryota</taxon>
        <taxon>Metazoa</taxon>
        <taxon>Ecdysozoa</taxon>
        <taxon>Nematoda</taxon>
        <taxon>Chromadorea</taxon>
        <taxon>Rhabditida</taxon>
        <taxon>Rhabditina</taxon>
        <taxon>Rhabditomorpha</taxon>
        <taxon>Strongyloidea</taxon>
        <taxon>Trichostrongylidae</taxon>
        <taxon>Trichostrongylus</taxon>
    </lineage>
</organism>
<dbReference type="GO" id="GO:0031297">
    <property type="term" value="P:replication fork processing"/>
    <property type="evidence" value="ECO:0007669"/>
    <property type="project" value="TreeGrafter"/>
</dbReference>
<name>A0AAN8IXQ7_TRICO</name>
<dbReference type="GO" id="GO:0005634">
    <property type="term" value="C:nucleus"/>
    <property type="evidence" value="ECO:0007669"/>
    <property type="project" value="TreeGrafter"/>
</dbReference>
<gene>
    <name evidence="6" type="ORF">GCK32_012844</name>
</gene>
<protein>
    <submittedName>
        <fullName evidence="6">RING-type domain-containing protein</fullName>
    </submittedName>
</protein>